<sequence length="147" mass="15949">MTELPDWAVELDLNPHPEGGWYRQTWASELELPEHVLPLGYSGARAGATAVLFLLLPGEESAWHRVRSAEIWLHHRGSALELGRGGLGEGPEPAGVEILGPAVERGQRPQAIIAPGEWQSARPIDDEPALVSCIVVPGFDFDDFSLA</sequence>
<accession>A0A1N7G367</accession>
<dbReference type="InterPro" id="IPR009327">
    <property type="entry name" value="Cupin_DUF985"/>
</dbReference>
<dbReference type="Pfam" id="PF06172">
    <property type="entry name" value="Cupin_5"/>
    <property type="match status" value="1"/>
</dbReference>
<dbReference type="AlphaFoldDB" id="A0A1N7G367"/>
<dbReference type="STRING" id="1344003.SAMN05445060_2443"/>
<gene>
    <name evidence="2" type="ORF">SAMN05445060_2443</name>
</gene>
<dbReference type="EMBL" id="FTNT01000007">
    <property type="protein sequence ID" value="SIS06985.1"/>
    <property type="molecule type" value="Genomic_DNA"/>
</dbReference>
<dbReference type="Gene3D" id="2.60.120.10">
    <property type="entry name" value="Jelly Rolls"/>
    <property type="match status" value="1"/>
</dbReference>
<dbReference type="SUPFAM" id="SSF51182">
    <property type="entry name" value="RmlC-like cupins"/>
    <property type="match status" value="1"/>
</dbReference>
<protein>
    <recommendedName>
        <fullName evidence="1">DUF985 domain-containing protein</fullName>
    </recommendedName>
</protein>
<dbReference type="InterPro" id="IPR011051">
    <property type="entry name" value="RmlC_Cupin_sf"/>
</dbReference>
<dbReference type="InterPro" id="IPR039935">
    <property type="entry name" value="YML079W-like"/>
</dbReference>
<proteinExistence type="predicted"/>
<dbReference type="RefSeq" id="WP_076479913.1">
    <property type="nucleotide sequence ID" value="NZ_FTNT01000007.1"/>
</dbReference>
<reference evidence="2 3" key="1">
    <citation type="submission" date="2017-01" db="EMBL/GenBank/DDBJ databases">
        <authorList>
            <person name="Mah S.A."/>
            <person name="Swanson W.J."/>
            <person name="Moy G.W."/>
            <person name="Vacquier V.D."/>
        </authorList>
    </citation>
    <scope>NUCLEOTIDE SEQUENCE [LARGE SCALE GENOMIC DNA]</scope>
    <source>
        <strain evidence="2 3">CPCC 203464</strain>
    </source>
</reference>
<organism evidence="2 3">
    <name type="scientific">Williamsia sterculiae</name>
    <dbReference type="NCBI Taxonomy" id="1344003"/>
    <lineage>
        <taxon>Bacteria</taxon>
        <taxon>Bacillati</taxon>
        <taxon>Actinomycetota</taxon>
        <taxon>Actinomycetes</taxon>
        <taxon>Mycobacteriales</taxon>
        <taxon>Nocardiaceae</taxon>
        <taxon>Williamsia</taxon>
    </lineage>
</organism>
<evidence type="ECO:0000313" key="2">
    <source>
        <dbReference type="EMBL" id="SIS06985.1"/>
    </source>
</evidence>
<dbReference type="InterPro" id="IPR014710">
    <property type="entry name" value="RmlC-like_jellyroll"/>
</dbReference>
<dbReference type="Proteomes" id="UP000186218">
    <property type="component" value="Unassembled WGS sequence"/>
</dbReference>
<dbReference type="CDD" id="cd06121">
    <property type="entry name" value="cupin_YML079wp"/>
    <property type="match status" value="1"/>
</dbReference>
<dbReference type="PANTHER" id="PTHR33387:SF3">
    <property type="entry name" value="DUF985 DOMAIN-CONTAINING PROTEIN"/>
    <property type="match status" value="1"/>
</dbReference>
<feature type="domain" description="DUF985" evidence="1">
    <location>
        <begin position="7"/>
        <end position="147"/>
    </location>
</feature>
<evidence type="ECO:0000313" key="3">
    <source>
        <dbReference type="Proteomes" id="UP000186218"/>
    </source>
</evidence>
<evidence type="ECO:0000259" key="1">
    <source>
        <dbReference type="Pfam" id="PF06172"/>
    </source>
</evidence>
<dbReference type="PANTHER" id="PTHR33387">
    <property type="entry name" value="RMLC-LIKE JELLY ROLL FOLD PROTEIN"/>
    <property type="match status" value="1"/>
</dbReference>
<dbReference type="OrthoDB" id="9798288at2"/>
<name>A0A1N7G367_9NOCA</name>
<keyword evidence="3" id="KW-1185">Reference proteome</keyword>